<dbReference type="GO" id="GO:0016787">
    <property type="term" value="F:hydrolase activity"/>
    <property type="evidence" value="ECO:0007669"/>
    <property type="project" value="UniProtKB-KW"/>
</dbReference>
<protein>
    <submittedName>
        <fullName evidence="7">ATP-dependent RNA helicase RhlE</fullName>
    </submittedName>
</protein>
<evidence type="ECO:0000313" key="8">
    <source>
        <dbReference type="Proteomes" id="UP000295499"/>
    </source>
</evidence>
<reference evidence="7 8" key="1">
    <citation type="submission" date="2019-03" db="EMBL/GenBank/DDBJ databases">
        <title>Genomic Encyclopedia of Archaeal and Bacterial Type Strains, Phase II (KMG-II): from individual species to whole genera.</title>
        <authorList>
            <person name="Goeker M."/>
        </authorList>
    </citation>
    <scope>NUCLEOTIDE SEQUENCE [LARGE SCALE GENOMIC DNA]</scope>
    <source>
        <strain evidence="7 8">DSM 19034</strain>
    </source>
</reference>
<dbReference type="AlphaFoldDB" id="A0A4R6IR54"/>
<dbReference type="InterPro" id="IPR050079">
    <property type="entry name" value="DEAD_box_RNA_helicase"/>
</dbReference>
<dbReference type="PANTHER" id="PTHR47959">
    <property type="entry name" value="ATP-DEPENDENT RNA HELICASE RHLE-RELATED"/>
    <property type="match status" value="1"/>
</dbReference>
<organism evidence="7 8">
    <name type="scientific">Pedobacter duraquae</name>
    <dbReference type="NCBI Taxonomy" id="425511"/>
    <lineage>
        <taxon>Bacteria</taxon>
        <taxon>Pseudomonadati</taxon>
        <taxon>Bacteroidota</taxon>
        <taxon>Sphingobacteriia</taxon>
        <taxon>Sphingobacteriales</taxon>
        <taxon>Sphingobacteriaceae</taxon>
        <taxon>Pedobacter</taxon>
    </lineage>
</organism>
<dbReference type="SMART" id="SM00487">
    <property type="entry name" value="DEXDc"/>
    <property type="match status" value="1"/>
</dbReference>
<keyword evidence="8" id="KW-1185">Reference proteome</keyword>
<dbReference type="GO" id="GO:0003724">
    <property type="term" value="F:RNA helicase activity"/>
    <property type="evidence" value="ECO:0007669"/>
    <property type="project" value="TreeGrafter"/>
</dbReference>
<dbReference type="Proteomes" id="UP000295499">
    <property type="component" value="Unassembled WGS sequence"/>
</dbReference>
<keyword evidence="3 7" id="KW-0347">Helicase</keyword>
<dbReference type="GO" id="GO:0005829">
    <property type="term" value="C:cytosol"/>
    <property type="evidence" value="ECO:0007669"/>
    <property type="project" value="TreeGrafter"/>
</dbReference>
<sequence length="443" mass="49122">MCKFADQQNRSSVSLDKLKLSKALVISMTDAGYLSPKEIQARTMSRILGGQDIIAVAPEGAGKTTTYVLGMLMRLKYTKDDAPKVLILVADQARGEAVIEQFVSLSKNRDLNIMGLLGTGGLDAEVSELALGVDIVVATPTRARAVYLKLGLNLSKLQTFIVDDAALIVKQGMQLPVAELARSAGKCQHLIFTEVVHEKLYKMTDQFLNFPTLIEVEDFGPEKTEIVTQLLYLVPNYQTKVNLLRTLLRDDEVFDKVVVFINTRLAAQKLAKSLESPKVGEYSMLRPLHFDENGFDDFEDFKATPEARVLVVSNEGTGPLDLDGIPFLVHFEVPEAKEEFLARIVKRNDDEVVSLTFATDMELLQVRKIEQSIGQKLEIAELPADVLVERSSKPKGLDKNRIVKESDGPSGGGAYHEKKESNSKDYNYGIGQKAKMTMKKKHS</sequence>
<dbReference type="InterPro" id="IPR011545">
    <property type="entry name" value="DEAD/DEAH_box_helicase_dom"/>
</dbReference>
<feature type="region of interest" description="Disordered" evidence="5">
    <location>
        <begin position="397"/>
        <end position="443"/>
    </location>
</feature>
<dbReference type="RefSeq" id="WP_243732242.1">
    <property type="nucleotide sequence ID" value="NZ_SNWM01000001.1"/>
</dbReference>
<proteinExistence type="predicted"/>
<dbReference type="PANTHER" id="PTHR47959:SF1">
    <property type="entry name" value="ATP-DEPENDENT RNA HELICASE DBPA"/>
    <property type="match status" value="1"/>
</dbReference>
<keyword evidence="2" id="KW-0378">Hydrolase</keyword>
<evidence type="ECO:0000256" key="5">
    <source>
        <dbReference type="SAM" id="MobiDB-lite"/>
    </source>
</evidence>
<feature type="compositionally biased region" description="Basic and acidic residues" evidence="5">
    <location>
        <begin position="397"/>
        <end position="407"/>
    </location>
</feature>
<gene>
    <name evidence="7" type="ORF">CLV32_1189</name>
</gene>
<evidence type="ECO:0000259" key="6">
    <source>
        <dbReference type="PROSITE" id="PS51192"/>
    </source>
</evidence>
<keyword evidence="1" id="KW-0547">Nucleotide-binding</keyword>
<evidence type="ECO:0000256" key="4">
    <source>
        <dbReference type="ARBA" id="ARBA00022840"/>
    </source>
</evidence>
<evidence type="ECO:0000256" key="1">
    <source>
        <dbReference type="ARBA" id="ARBA00022741"/>
    </source>
</evidence>
<dbReference type="GO" id="GO:0003676">
    <property type="term" value="F:nucleic acid binding"/>
    <property type="evidence" value="ECO:0007669"/>
    <property type="project" value="InterPro"/>
</dbReference>
<name>A0A4R6IR54_9SPHI</name>
<feature type="domain" description="Helicase ATP-binding" evidence="6">
    <location>
        <begin position="44"/>
        <end position="214"/>
    </location>
</feature>
<evidence type="ECO:0000256" key="2">
    <source>
        <dbReference type="ARBA" id="ARBA00022801"/>
    </source>
</evidence>
<dbReference type="Gene3D" id="3.40.50.300">
    <property type="entry name" value="P-loop containing nucleotide triphosphate hydrolases"/>
    <property type="match status" value="2"/>
</dbReference>
<dbReference type="Pfam" id="PF00270">
    <property type="entry name" value="DEAD"/>
    <property type="match status" value="1"/>
</dbReference>
<accession>A0A4R6IR54</accession>
<evidence type="ECO:0000256" key="3">
    <source>
        <dbReference type="ARBA" id="ARBA00022806"/>
    </source>
</evidence>
<dbReference type="GO" id="GO:0005524">
    <property type="term" value="F:ATP binding"/>
    <property type="evidence" value="ECO:0007669"/>
    <property type="project" value="UniProtKB-KW"/>
</dbReference>
<comment type="caution">
    <text evidence="7">The sequence shown here is derived from an EMBL/GenBank/DDBJ whole genome shotgun (WGS) entry which is preliminary data.</text>
</comment>
<keyword evidence="4" id="KW-0067">ATP-binding</keyword>
<dbReference type="PROSITE" id="PS51192">
    <property type="entry name" value="HELICASE_ATP_BIND_1"/>
    <property type="match status" value="1"/>
</dbReference>
<dbReference type="InterPro" id="IPR014001">
    <property type="entry name" value="Helicase_ATP-bd"/>
</dbReference>
<dbReference type="InterPro" id="IPR027417">
    <property type="entry name" value="P-loop_NTPase"/>
</dbReference>
<dbReference type="EMBL" id="SNWM01000001">
    <property type="protein sequence ID" value="TDO24894.1"/>
    <property type="molecule type" value="Genomic_DNA"/>
</dbReference>
<dbReference type="SUPFAM" id="SSF52540">
    <property type="entry name" value="P-loop containing nucleoside triphosphate hydrolases"/>
    <property type="match status" value="2"/>
</dbReference>
<evidence type="ECO:0000313" key="7">
    <source>
        <dbReference type="EMBL" id="TDO24894.1"/>
    </source>
</evidence>